<organism evidence="4 5">
    <name type="scientific">Hyphobacterium marinum</name>
    <dbReference type="NCBI Taxonomy" id="3116574"/>
    <lineage>
        <taxon>Bacteria</taxon>
        <taxon>Pseudomonadati</taxon>
        <taxon>Pseudomonadota</taxon>
        <taxon>Alphaproteobacteria</taxon>
        <taxon>Maricaulales</taxon>
        <taxon>Maricaulaceae</taxon>
        <taxon>Hyphobacterium</taxon>
    </lineage>
</organism>
<dbReference type="InterPro" id="IPR001296">
    <property type="entry name" value="Glyco_trans_1"/>
</dbReference>
<evidence type="ECO:0000259" key="3">
    <source>
        <dbReference type="Pfam" id="PF13439"/>
    </source>
</evidence>
<feature type="domain" description="Glycosyl transferase family 1" evidence="2">
    <location>
        <begin position="252"/>
        <end position="399"/>
    </location>
</feature>
<dbReference type="PANTHER" id="PTHR46401">
    <property type="entry name" value="GLYCOSYLTRANSFERASE WBBK-RELATED"/>
    <property type="match status" value="1"/>
</dbReference>
<accession>A0ABU7LZI9</accession>
<keyword evidence="5" id="KW-1185">Reference proteome</keyword>
<dbReference type="CDD" id="cd03801">
    <property type="entry name" value="GT4_PimA-like"/>
    <property type="match status" value="1"/>
</dbReference>
<dbReference type="PANTHER" id="PTHR46401:SF2">
    <property type="entry name" value="GLYCOSYLTRANSFERASE WBBK-RELATED"/>
    <property type="match status" value="1"/>
</dbReference>
<dbReference type="Gene3D" id="3.40.50.2000">
    <property type="entry name" value="Glycogen Phosphorylase B"/>
    <property type="match status" value="2"/>
</dbReference>
<dbReference type="Pfam" id="PF00534">
    <property type="entry name" value="Glycos_transf_1"/>
    <property type="match status" value="1"/>
</dbReference>
<dbReference type="SUPFAM" id="SSF53756">
    <property type="entry name" value="UDP-Glycosyltransferase/glycogen phosphorylase"/>
    <property type="match status" value="1"/>
</dbReference>
<dbReference type="Proteomes" id="UP001310692">
    <property type="component" value="Unassembled WGS sequence"/>
</dbReference>
<name>A0ABU7LZI9_9PROT</name>
<dbReference type="RefSeq" id="WP_330196538.1">
    <property type="nucleotide sequence ID" value="NZ_JAZDRO010000004.1"/>
</dbReference>
<gene>
    <name evidence="4" type="ORF">V0U35_09840</name>
</gene>
<dbReference type="GO" id="GO:0016757">
    <property type="term" value="F:glycosyltransferase activity"/>
    <property type="evidence" value="ECO:0007669"/>
    <property type="project" value="UniProtKB-KW"/>
</dbReference>
<evidence type="ECO:0000313" key="5">
    <source>
        <dbReference type="Proteomes" id="UP001310692"/>
    </source>
</evidence>
<dbReference type="InterPro" id="IPR028098">
    <property type="entry name" value="Glyco_trans_4-like_N"/>
</dbReference>
<evidence type="ECO:0000259" key="2">
    <source>
        <dbReference type="Pfam" id="PF00534"/>
    </source>
</evidence>
<evidence type="ECO:0000256" key="1">
    <source>
        <dbReference type="ARBA" id="ARBA00022679"/>
    </source>
</evidence>
<keyword evidence="4" id="KW-0328">Glycosyltransferase</keyword>
<dbReference type="EC" id="2.4.-.-" evidence="4"/>
<protein>
    <submittedName>
        <fullName evidence="4">Glycosyltransferase family 4 protein</fullName>
        <ecNumber evidence="4">2.4.-.-</ecNumber>
    </submittedName>
</protein>
<dbReference type="Pfam" id="PF13439">
    <property type="entry name" value="Glyco_transf_4"/>
    <property type="match status" value="1"/>
</dbReference>
<comment type="caution">
    <text evidence="4">The sequence shown here is derived from an EMBL/GenBank/DDBJ whole genome shotgun (WGS) entry which is preliminary data.</text>
</comment>
<dbReference type="EMBL" id="JAZDRO010000004">
    <property type="protein sequence ID" value="MEE2566981.1"/>
    <property type="molecule type" value="Genomic_DNA"/>
</dbReference>
<proteinExistence type="predicted"/>
<sequence>MNIQTPLPDAAAPASADALPLRILLTGYRSHPHVGGQGVYLRELARALRDLGHQVTVASGPPYPELDAGIALVKLPSLDLFETENAFKAFRPGFLTRWADFCEWASHNTGGFGEPYAFGERLARYLATHHGDFDVIHDNQTLASAFARINRRIPVVATIHHPVAIDRDFALASAEKRVDRWLTRRWYGFTGMQARTAASLSGLLAVSAAARDSHARIYGLDRSRISVAFNGIDHDVFRPDPSTQREAGLIAATASADVPIKGVDVLMEAFCDLAGKRPDLRLELIGRLREGKAKARLDASGLSDRVICRSGVTREEIADLYRRATLVACPARFEGFGFPAAEAMACGAPVVASDGGALPEVVGDAGLVVPAGDSGAFASAMARVLDGPDLARRLGETGTARARQEFDWRRHAEAAVKLYRRALAKC</sequence>
<feature type="domain" description="Glycosyltransferase subfamily 4-like N-terminal" evidence="3">
    <location>
        <begin position="34"/>
        <end position="235"/>
    </location>
</feature>
<reference evidence="4 5" key="1">
    <citation type="submission" date="2024-01" db="EMBL/GenBank/DDBJ databases">
        <title>Hyphobacterium bacterium isolated from marine sediment.</title>
        <authorList>
            <person name="Zhao S."/>
        </authorList>
    </citation>
    <scope>NUCLEOTIDE SEQUENCE [LARGE SCALE GENOMIC DNA]</scope>
    <source>
        <strain evidence="4 5">Y60-23</strain>
    </source>
</reference>
<keyword evidence="1 4" id="KW-0808">Transferase</keyword>
<evidence type="ECO:0000313" key="4">
    <source>
        <dbReference type="EMBL" id="MEE2566981.1"/>
    </source>
</evidence>